<accession>A0A803QWS7</accession>
<name>A0A803QWS7_CANSA</name>
<feature type="transmembrane region" description="Helical" evidence="1">
    <location>
        <begin position="37"/>
        <end position="59"/>
    </location>
</feature>
<sequence>MIAFFWFLSPKGLAFPSLAFSQVLSLFRYSPKKRPISLTPIGLGLWAWVGARLRVWLLLSKFRGRKF</sequence>
<evidence type="ECO:0000313" key="3">
    <source>
        <dbReference type="Proteomes" id="UP000596661"/>
    </source>
</evidence>
<proteinExistence type="predicted"/>
<keyword evidence="3" id="KW-1185">Reference proteome</keyword>
<dbReference type="EMBL" id="UZAU01000096">
    <property type="status" value="NOT_ANNOTATED_CDS"/>
    <property type="molecule type" value="Genomic_DNA"/>
</dbReference>
<dbReference type="EnsemblPlants" id="novel_model_235_5bd9a17a">
    <property type="protein sequence ID" value="cds.novel_model_235_5bd9a17a"/>
    <property type="gene ID" value="novel_gene_136_5bd9a17a"/>
</dbReference>
<keyword evidence="1" id="KW-0812">Transmembrane</keyword>
<keyword evidence="1" id="KW-0472">Membrane</keyword>
<dbReference type="Gramene" id="novel_model_235_5bd9a17a">
    <property type="protein sequence ID" value="cds.novel_model_235_5bd9a17a"/>
    <property type="gene ID" value="novel_gene_136_5bd9a17a"/>
</dbReference>
<evidence type="ECO:0000313" key="2">
    <source>
        <dbReference type="EnsemblPlants" id="cds.novel_model_235_5bd9a17a"/>
    </source>
</evidence>
<dbReference type="AlphaFoldDB" id="A0A803QWS7"/>
<keyword evidence="1" id="KW-1133">Transmembrane helix</keyword>
<reference evidence="2" key="1">
    <citation type="submission" date="2018-11" db="EMBL/GenBank/DDBJ databases">
        <authorList>
            <person name="Grassa J C."/>
        </authorList>
    </citation>
    <scope>NUCLEOTIDE SEQUENCE [LARGE SCALE GENOMIC DNA]</scope>
</reference>
<dbReference type="Proteomes" id="UP000596661">
    <property type="component" value="Chromosome 2"/>
</dbReference>
<reference evidence="2" key="2">
    <citation type="submission" date="2021-03" db="UniProtKB">
        <authorList>
            <consortium name="EnsemblPlants"/>
        </authorList>
    </citation>
    <scope>IDENTIFICATION</scope>
</reference>
<evidence type="ECO:0000256" key="1">
    <source>
        <dbReference type="SAM" id="Phobius"/>
    </source>
</evidence>
<protein>
    <submittedName>
        <fullName evidence="2">Uncharacterized protein</fullName>
    </submittedName>
</protein>
<organism evidence="2 3">
    <name type="scientific">Cannabis sativa</name>
    <name type="common">Hemp</name>
    <name type="synonym">Marijuana</name>
    <dbReference type="NCBI Taxonomy" id="3483"/>
    <lineage>
        <taxon>Eukaryota</taxon>
        <taxon>Viridiplantae</taxon>
        <taxon>Streptophyta</taxon>
        <taxon>Embryophyta</taxon>
        <taxon>Tracheophyta</taxon>
        <taxon>Spermatophyta</taxon>
        <taxon>Magnoliopsida</taxon>
        <taxon>eudicotyledons</taxon>
        <taxon>Gunneridae</taxon>
        <taxon>Pentapetalae</taxon>
        <taxon>rosids</taxon>
        <taxon>fabids</taxon>
        <taxon>Rosales</taxon>
        <taxon>Cannabaceae</taxon>
        <taxon>Cannabis</taxon>
    </lineage>
</organism>